<gene>
    <name evidence="3" type="ORF">GCM10023188_43000</name>
</gene>
<evidence type="ECO:0000256" key="1">
    <source>
        <dbReference type="SAM" id="SignalP"/>
    </source>
</evidence>
<accession>A0ABP8M308</accession>
<dbReference type="PANTHER" id="PTHR35339:SF3">
    <property type="entry name" value="DUF2264 DOMAIN-CONTAINING PROTEIN"/>
    <property type="match status" value="1"/>
</dbReference>
<evidence type="ECO:0000259" key="2">
    <source>
        <dbReference type="Pfam" id="PF10022"/>
    </source>
</evidence>
<feature type="chain" id="PRO_5045628368" evidence="1">
    <location>
        <begin position="30"/>
        <end position="419"/>
    </location>
</feature>
<sequence length="419" mass="46579">MAPKVQKLSPKGFFLLLCVFSLLLHPAVAQKKKTNGGSDRAAWLGYMDKVARPVLSHLASDQLKAKMPVALSAKIDNKASREKVAYLEAFGRVMSGIGPWLNLEGGSREEVALRDQYRAWAIKAVGNAVNPAAKDYMEWNGGQPLVDASFLALGLIKCPWLWEHLDPKVQEQVITAFRATRNTVPVYSNWILFSGMIEAFFANYGIAYDAVRIEYGIREFSEHWYAGDGMYSDGMNFALDYYNSYVIQPYMATILEVAGKQNNRYEKYAPTFDKISKRYAEIQERMVNTDGSFPVIGRSIAYRGGAFHHLADMACRQRLPASLSPAQVRGALTAVNRKTLDAPSAFTKDGWLNIGLYGYQPDAADFYITTGSLYLCAAIFLPLGLPETDPFWAAPAAPWTAVKAWTGQDFPADHALDLH</sequence>
<dbReference type="InterPro" id="IPR016624">
    <property type="entry name" value="UCP014753"/>
</dbReference>
<feature type="signal peptide" evidence="1">
    <location>
        <begin position="1"/>
        <end position="29"/>
    </location>
</feature>
<evidence type="ECO:0000313" key="4">
    <source>
        <dbReference type="Proteomes" id="UP001500552"/>
    </source>
</evidence>
<evidence type="ECO:0000313" key="3">
    <source>
        <dbReference type="EMBL" id="GAA4442844.1"/>
    </source>
</evidence>
<dbReference type="PANTHER" id="PTHR35339">
    <property type="entry name" value="LINALOOL DEHYDRATASE_ISOMERASE DOMAIN-CONTAINING PROTEIN"/>
    <property type="match status" value="1"/>
</dbReference>
<dbReference type="Pfam" id="PF10022">
    <property type="entry name" value="DUF2264"/>
    <property type="match status" value="1"/>
</dbReference>
<reference evidence="4" key="1">
    <citation type="journal article" date="2019" name="Int. J. Syst. Evol. Microbiol.">
        <title>The Global Catalogue of Microorganisms (GCM) 10K type strain sequencing project: providing services to taxonomists for standard genome sequencing and annotation.</title>
        <authorList>
            <consortium name="The Broad Institute Genomics Platform"/>
            <consortium name="The Broad Institute Genome Sequencing Center for Infectious Disease"/>
            <person name="Wu L."/>
            <person name="Ma J."/>
        </authorList>
    </citation>
    <scope>NUCLEOTIDE SEQUENCE [LARGE SCALE GENOMIC DNA]</scope>
    <source>
        <strain evidence="4">JCM 17926</strain>
    </source>
</reference>
<comment type="caution">
    <text evidence="3">The sequence shown here is derived from an EMBL/GenBank/DDBJ whole genome shotgun (WGS) entry which is preliminary data.</text>
</comment>
<proteinExistence type="predicted"/>
<dbReference type="EMBL" id="BAABHC010000029">
    <property type="protein sequence ID" value="GAA4442844.1"/>
    <property type="molecule type" value="Genomic_DNA"/>
</dbReference>
<feature type="domain" description="DUF2264" evidence="2">
    <location>
        <begin position="39"/>
        <end position="399"/>
    </location>
</feature>
<dbReference type="PIRSF" id="PIRSF014753">
    <property type="entry name" value="UCP014753"/>
    <property type="match status" value="1"/>
</dbReference>
<organism evidence="3 4">
    <name type="scientific">Pontibacter saemangeumensis</name>
    <dbReference type="NCBI Taxonomy" id="1084525"/>
    <lineage>
        <taxon>Bacteria</taxon>
        <taxon>Pseudomonadati</taxon>
        <taxon>Bacteroidota</taxon>
        <taxon>Cytophagia</taxon>
        <taxon>Cytophagales</taxon>
        <taxon>Hymenobacteraceae</taxon>
        <taxon>Pontibacter</taxon>
    </lineage>
</organism>
<dbReference type="Proteomes" id="UP001500552">
    <property type="component" value="Unassembled WGS sequence"/>
</dbReference>
<name>A0ABP8M308_9BACT</name>
<dbReference type="InterPro" id="IPR049349">
    <property type="entry name" value="DUF2264_N"/>
</dbReference>
<keyword evidence="4" id="KW-1185">Reference proteome</keyword>
<protein>
    <submittedName>
        <fullName evidence="3">DUF2264 domain-containing protein</fullName>
    </submittedName>
</protein>
<keyword evidence="1" id="KW-0732">Signal</keyword>
<dbReference type="RefSeq" id="WP_345162245.1">
    <property type="nucleotide sequence ID" value="NZ_BAABHC010000029.1"/>
</dbReference>